<dbReference type="InterPro" id="IPR002818">
    <property type="entry name" value="DJ-1/PfpI"/>
</dbReference>
<evidence type="ECO:0000256" key="1">
    <source>
        <dbReference type="ARBA" id="ARBA00008542"/>
    </source>
</evidence>
<evidence type="ECO:0000259" key="2">
    <source>
        <dbReference type="Pfam" id="PF01965"/>
    </source>
</evidence>
<evidence type="ECO:0000313" key="3">
    <source>
        <dbReference type="EMBL" id="MFF3567759.1"/>
    </source>
</evidence>
<proteinExistence type="inferred from homology"/>
<dbReference type="RefSeq" id="WP_387402988.1">
    <property type="nucleotide sequence ID" value="NZ_JBIAQY010000002.1"/>
</dbReference>
<protein>
    <submittedName>
        <fullName evidence="3">Type 1 glutamine amidotransferase domain-containing protein</fullName>
    </submittedName>
</protein>
<feature type="domain" description="DJ-1/PfpI" evidence="2">
    <location>
        <begin position="11"/>
        <end position="180"/>
    </location>
</feature>
<dbReference type="PANTHER" id="PTHR42733">
    <property type="entry name" value="DJ-1 PROTEIN"/>
    <property type="match status" value="1"/>
</dbReference>
<sequence>MNDGTNGTPNILVITSNTGVERDELLLPLQRLRERGARAVHAAPDKARVQTFVHDTDKDVTVDPDIDLSAASADDYDAVVIPGGTVNADKLRVRPEAVELVRAFAAAGKPVAAICHGPWLLVEAGLVDGQALTSYFSLRTDILNAGGRWTDQKVVHSCVDGHTLITSRNPGDLEAFSAAVAGATFGTVSML</sequence>
<gene>
    <name evidence="3" type="ORF">ACFYXQ_08225</name>
</gene>
<dbReference type="NCBIfam" id="TIGR01382">
    <property type="entry name" value="PfpI"/>
    <property type="match status" value="1"/>
</dbReference>
<comment type="similarity">
    <text evidence="1">Belongs to the peptidase C56 family.</text>
</comment>
<accession>A0ABW6RUT3</accession>
<dbReference type="SUPFAM" id="SSF52317">
    <property type="entry name" value="Class I glutamine amidotransferase-like"/>
    <property type="match status" value="1"/>
</dbReference>
<dbReference type="PANTHER" id="PTHR42733:SF12">
    <property type="entry name" value="PROTEINASE"/>
    <property type="match status" value="1"/>
</dbReference>
<dbReference type="InterPro" id="IPR006286">
    <property type="entry name" value="C56_PfpI-like"/>
</dbReference>
<keyword evidence="3" id="KW-0315">Glutamine amidotransferase</keyword>
<comment type="caution">
    <text evidence="3">The sequence shown here is derived from an EMBL/GenBank/DDBJ whole genome shotgun (WGS) entry which is preliminary data.</text>
</comment>
<dbReference type="CDD" id="cd03134">
    <property type="entry name" value="GATase1_PfpI_like"/>
    <property type="match status" value="1"/>
</dbReference>
<organism evidence="3 4">
    <name type="scientific">Nocardia jiangxiensis</name>
    <dbReference type="NCBI Taxonomy" id="282685"/>
    <lineage>
        <taxon>Bacteria</taxon>
        <taxon>Bacillati</taxon>
        <taxon>Actinomycetota</taxon>
        <taxon>Actinomycetes</taxon>
        <taxon>Mycobacteriales</taxon>
        <taxon>Nocardiaceae</taxon>
        <taxon>Nocardia</taxon>
    </lineage>
</organism>
<dbReference type="Gene3D" id="3.40.50.880">
    <property type="match status" value="1"/>
</dbReference>
<keyword evidence="4" id="KW-1185">Reference proteome</keyword>
<evidence type="ECO:0000313" key="4">
    <source>
        <dbReference type="Proteomes" id="UP001601992"/>
    </source>
</evidence>
<dbReference type="InterPro" id="IPR029062">
    <property type="entry name" value="Class_I_gatase-like"/>
</dbReference>
<dbReference type="PROSITE" id="PS51276">
    <property type="entry name" value="PEPTIDASE_C56_PFPI"/>
    <property type="match status" value="1"/>
</dbReference>
<reference evidence="3 4" key="1">
    <citation type="submission" date="2024-10" db="EMBL/GenBank/DDBJ databases">
        <title>The Natural Products Discovery Center: Release of the First 8490 Sequenced Strains for Exploring Actinobacteria Biosynthetic Diversity.</title>
        <authorList>
            <person name="Kalkreuter E."/>
            <person name="Kautsar S.A."/>
            <person name="Yang D."/>
            <person name="Bader C.D."/>
            <person name="Teijaro C.N."/>
            <person name="Fluegel L."/>
            <person name="Davis C.M."/>
            <person name="Simpson J.R."/>
            <person name="Lauterbach L."/>
            <person name="Steele A.D."/>
            <person name="Gui C."/>
            <person name="Meng S."/>
            <person name="Li G."/>
            <person name="Viehrig K."/>
            <person name="Ye F."/>
            <person name="Su P."/>
            <person name="Kiefer A.F."/>
            <person name="Nichols A."/>
            <person name="Cepeda A.J."/>
            <person name="Yan W."/>
            <person name="Fan B."/>
            <person name="Jiang Y."/>
            <person name="Adhikari A."/>
            <person name="Zheng C.-J."/>
            <person name="Schuster L."/>
            <person name="Cowan T.M."/>
            <person name="Smanski M.J."/>
            <person name="Chevrette M.G."/>
            <person name="De Carvalho L.P.S."/>
            <person name="Shen B."/>
        </authorList>
    </citation>
    <scope>NUCLEOTIDE SEQUENCE [LARGE SCALE GENOMIC DNA]</scope>
    <source>
        <strain evidence="3 4">NPDC002593</strain>
    </source>
</reference>
<dbReference type="EMBL" id="JBIAQY010000002">
    <property type="protein sequence ID" value="MFF3567759.1"/>
    <property type="molecule type" value="Genomic_DNA"/>
</dbReference>
<dbReference type="Proteomes" id="UP001601992">
    <property type="component" value="Unassembled WGS sequence"/>
</dbReference>
<dbReference type="Pfam" id="PF01965">
    <property type="entry name" value="DJ-1_PfpI"/>
    <property type="match status" value="1"/>
</dbReference>
<name>A0ABW6RUT3_9NOCA</name>